<evidence type="ECO:0000313" key="7">
    <source>
        <dbReference type="EMBL" id="KAL2741288.1"/>
    </source>
</evidence>
<name>A0ABD2CAH2_VESMC</name>
<evidence type="ECO:0000256" key="1">
    <source>
        <dbReference type="ARBA" id="ARBA00004141"/>
    </source>
</evidence>
<accession>A0ABD2CAH2</accession>
<dbReference type="InterPro" id="IPR036259">
    <property type="entry name" value="MFS_trans_sf"/>
</dbReference>
<protein>
    <submittedName>
        <fullName evidence="7">Solute carrier family 22 member 6-like</fullName>
    </submittedName>
</protein>
<dbReference type="Proteomes" id="UP001607303">
    <property type="component" value="Unassembled WGS sequence"/>
</dbReference>
<feature type="transmembrane region" description="Helical" evidence="5">
    <location>
        <begin position="39"/>
        <end position="64"/>
    </location>
</feature>
<keyword evidence="2 5" id="KW-0812">Transmembrane</keyword>
<organism evidence="7 8">
    <name type="scientific">Vespula maculifrons</name>
    <name type="common">Eastern yellow jacket</name>
    <name type="synonym">Wasp</name>
    <dbReference type="NCBI Taxonomy" id="7453"/>
    <lineage>
        <taxon>Eukaryota</taxon>
        <taxon>Metazoa</taxon>
        <taxon>Ecdysozoa</taxon>
        <taxon>Arthropoda</taxon>
        <taxon>Hexapoda</taxon>
        <taxon>Insecta</taxon>
        <taxon>Pterygota</taxon>
        <taxon>Neoptera</taxon>
        <taxon>Endopterygota</taxon>
        <taxon>Hymenoptera</taxon>
        <taxon>Apocrita</taxon>
        <taxon>Aculeata</taxon>
        <taxon>Vespoidea</taxon>
        <taxon>Vespidae</taxon>
        <taxon>Vespinae</taxon>
        <taxon>Vespula</taxon>
    </lineage>
</organism>
<dbReference type="EMBL" id="JAYRBN010000059">
    <property type="protein sequence ID" value="KAL2741288.1"/>
    <property type="molecule type" value="Genomic_DNA"/>
</dbReference>
<dbReference type="InterPro" id="IPR020846">
    <property type="entry name" value="MFS_dom"/>
</dbReference>
<evidence type="ECO:0000256" key="4">
    <source>
        <dbReference type="ARBA" id="ARBA00023136"/>
    </source>
</evidence>
<feature type="transmembrane region" description="Helical" evidence="5">
    <location>
        <begin position="500"/>
        <end position="519"/>
    </location>
</feature>
<sequence>MEEPSELEEHYELETDLYDYLTKEDFEEALAAYSSRTWFVCWIFILSFTATILNGFHVMSYVFYSVSPKHWCSIPVLEKANWTPEQIRAVSSPRWLIIRTNANRIELDICLVLIHNRERDRDGGGEEEERDGQSNTRNDVFIKLDKLHRDGNVVVSITMPSPALFYSYHRCTPDEFSNCEYYDWNYEELRDMGYESALQKVKADKKPDTIFCTRYSYEIEHKDSSFVPEWNMVCHRLVMKATVQTAVSFGKFIGAFVFGILADKYGRKMTFDLSCLIYIITGPVIAWTDSYIIMVICRIGLGVAGIGVYQAAYSILIEISPPNKRSAFGVMFNMSYPIGMILIAVIAYHIREWRLLQLYISLPSFILILHMLAMPESPRWLYYSNHKKKAWKMMRNVVSPEKRKMIDEQRISIIAEIQEKTSRYKQFKKNIRYFRYFQMNMRLLLCWFIWFSTSMAYYVLSIISGHLKINSYLYTGLSGIAEGISYIIVIPMLQMIGRRGTSFILLLCSAISFSVLLVLPDIENIQMLKDIKMSIALLGRLCVSSVFVAVIIHCSELFPTVIRNVAIGSSSTCAHIGSTLAPYLVDYFIIYGWWVPNGVCGLTTFISALFTQVFPETRHLALYDTMDEFFSRCKANPRERLSFKNSLVYSLLRKLHIVRRPTPMIVQEE</sequence>
<proteinExistence type="predicted"/>
<feature type="transmembrane region" description="Helical" evidence="5">
    <location>
        <begin position="472"/>
        <end position="493"/>
    </location>
</feature>
<feature type="transmembrane region" description="Helical" evidence="5">
    <location>
        <begin position="292"/>
        <end position="316"/>
    </location>
</feature>
<keyword evidence="3 5" id="KW-1133">Transmembrane helix</keyword>
<dbReference type="GO" id="GO:0016020">
    <property type="term" value="C:membrane"/>
    <property type="evidence" value="ECO:0007669"/>
    <property type="project" value="UniProtKB-SubCell"/>
</dbReference>
<feature type="transmembrane region" description="Helical" evidence="5">
    <location>
        <begin position="356"/>
        <end position="374"/>
    </location>
</feature>
<dbReference type="CDD" id="cd17317">
    <property type="entry name" value="MFS_SLC22"/>
    <property type="match status" value="1"/>
</dbReference>
<comment type="caution">
    <text evidence="7">The sequence shown here is derived from an EMBL/GenBank/DDBJ whole genome shotgun (WGS) entry which is preliminary data.</text>
</comment>
<feature type="transmembrane region" description="Helical" evidence="5">
    <location>
        <begin position="441"/>
        <end position="460"/>
    </location>
</feature>
<evidence type="ECO:0000256" key="2">
    <source>
        <dbReference type="ARBA" id="ARBA00022692"/>
    </source>
</evidence>
<dbReference type="SUPFAM" id="SSF103473">
    <property type="entry name" value="MFS general substrate transporter"/>
    <property type="match status" value="1"/>
</dbReference>
<feature type="transmembrane region" description="Helical" evidence="5">
    <location>
        <begin position="269"/>
        <end position="286"/>
    </location>
</feature>
<evidence type="ECO:0000259" key="6">
    <source>
        <dbReference type="PROSITE" id="PS50850"/>
    </source>
</evidence>
<dbReference type="PANTHER" id="PTHR24064">
    <property type="entry name" value="SOLUTE CARRIER FAMILY 22 MEMBER"/>
    <property type="match status" value="1"/>
</dbReference>
<feature type="domain" description="Major facilitator superfamily (MFS) profile" evidence="6">
    <location>
        <begin position="155"/>
        <end position="619"/>
    </location>
</feature>
<feature type="transmembrane region" description="Helical" evidence="5">
    <location>
        <begin position="241"/>
        <end position="262"/>
    </location>
</feature>
<feature type="transmembrane region" description="Helical" evidence="5">
    <location>
        <begin position="531"/>
        <end position="552"/>
    </location>
</feature>
<dbReference type="Pfam" id="PF00083">
    <property type="entry name" value="Sugar_tr"/>
    <property type="match status" value="1"/>
</dbReference>
<evidence type="ECO:0000313" key="8">
    <source>
        <dbReference type="Proteomes" id="UP001607303"/>
    </source>
</evidence>
<evidence type="ECO:0000256" key="5">
    <source>
        <dbReference type="SAM" id="Phobius"/>
    </source>
</evidence>
<dbReference type="Gene3D" id="1.20.1250.20">
    <property type="entry name" value="MFS general substrate transporter like domains"/>
    <property type="match status" value="1"/>
</dbReference>
<keyword evidence="4 5" id="KW-0472">Membrane</keyword>
<reference evidence="7 8" key="1">
    <citation type="journal article" date="2024" name="Ann. Entomol. Soc. Am.">
        <title>Genomic analyses of the southern and eastern yellowjacket wasps (Hymenoptera: Vespidae) reveal evolutionary signatures of social life.</title>
        <authorList>
            <person name="Catto M.A."/>
            <person name="Caine P.B."/>
            <person name="Orr S.E."/>
            <person name="Hunt B.G."/>
            <person name="Goodisman M.A.D."/>
        </authorList>
    </citation>
    <scope>NUCLEOTIDE SEQUENCE [LARGE SCALE GENOMIC DNA]</scope>
    <source>
        <strain evidence="7">232</strain>
        <tissue evidence="7">Head and thorax</tissue>
    </source>
</reference>
<feature type="transmembrane region" description="Helical" evidence="5">
    <location>
        <begin position="328"/>
        <end position="350"/>
    </location>
</feature>
<feature type="transmembrane region" description="Helical" evidence="5">
    <location>
        <begin position="591"/>
        <end position="610"/>
    </location>
</feature>
<dbReference type="PROSITE" id="PS50850">
    <property type="entry name" value="MFS"/>
    <property type="match status" value="1"/>
</dbReference>
<comment type="subcellular location">
    <subcellularLocation>
        <location evidence="1">Membrane</location>
        <topology evidence="1">Multi-pass membrane protein</topology>
    </subcellularLocation>
</comment>
<dbReference type="InterPro" id="IPR005828">
    <property type="entry name" value="MFS_sugar_transport-like"/>
</dbReference>
<gene>
    <name evidence="7" type="ORF">V1477_010349</name>
</gene>
<keyword evidence="8" id="KW-1185">Reference proteome</keyword>
<dbReference type="AlphaFoldDB" id="A0ABD2CAH2"/>
<evidence type="ECO:0000256" key="3">
    <source>
        <dbReference type="ARBA" id="ARBA00022989"/>
    </source>
</evidence>